<evidence type="ECO:0000313" key="3">
    <source>
        <dbReference type="Proteomes" id="UP001565236"/>
    </source>
</evidence>
<feature type="transmembrane region" description="Helical" evidence="1">
    <location>
        <begin position="191"/>
        <end position="208"/>
    </location>
</feature>
<keyword evidence="1" id="KW-0472">Membrane</keyword>
<comment type="caution">
    <text evidence="2">The sequence shown here is derived from an EMBL/GenBank/DDBJ whole genome shotgun (WGS) entry which is preliminary data.</text>
</comment>
<evidence type="ECO:0008006" key="4">
    <source>
        <dbReference type="Google" id="ProtNLM"/>
    </source>
</evidence>
<dbReference type="Proteomes" id="UP001565236">
    <property type="component" value="Unassembled WGS sequence"/>
</dbReference>
<reference evidence="2 3" key="1">
    <citation type="submission" date="2024-03" db="EMBL/GenBank/DDBJ databases">
        <title>Mouse gut bacterial collection (mGBC) of GemPharmatech.</title>
        <authorList>
            <person name="He Y."/>
            <person name="Dong L."/>
            <person name="Wu D."/>
            <person name="Gao X."/>
            <person name="Lin Z."/>
        </authorList>
    </citation>
    <scope>NUCLEOTIDE SEQUENCE [LARGE SCALE GENOMIC DNA]</scope>
    <source>
        <strain evidence="2 3">15-30</strain>
    </source>
</reference>
<feature type="transmembrane region" description="Helical" evidence="1">
    <location>
        <begin position="241"/>
        <end position="260"/>
    </location>
</feature>
<feature type="transmembrane region" description="Helical" evidence="1">
    <location>
        <begin position="214"/>
        <end position="234"/>
    </location>
</feature>
<name>A0ABV4DPH3_9LACO</name>
<feature type="transmembrane region" description="Helical" evidence="1">
    <location>
        <begin position="371"/>
        <end position="387"/>
    </location>
</feature>
<feature type="transmembrane region" description="Helical" evidence="1">
    <location>
        <begin position="84"/>
        <end position="112"/>
    </location>
</feature>
<evidence type="ECO:0000313" key="2">
    <source>
        <dbReference type="EMBL" id="MEY8661332.1"/>
    </source>
</evidence>
<protein>
    <recommendedName>
        <fullName evidence="4">Polymerase</fullName>
    </recommendedName>
</protein>
<keyword evidence="1" id="KW-1133">Transmembrane helix</keyword>
<feature type="transmembrane region" description="Helical" evidence="1">
    <location>
        <begin position="164"/>
        <end position="184"/>
    </location>
</feature>
<feature type="transmembrane region" description="Helical" evidence="1">
    <location>
        <begin position="349"/>
        <end position="365"/>
    </location>
</feature>
<gene>
    <name evidence="2" type="ORF">AALT52_00280</name>
</gene>
<feature type="transmembrane region" description="Helical" evidence="1">
    <location>
        <begin position="322"/>
        <end position="342"/>
    </location>
</feature>
<proteinExistence type="predicted"/>
<feature type="transmembrane region" description="Helical" evidence="1">
    <location>
        <begin position="24"/>
        <end position="42"/>
    </location>
</feature>
<dbReference type="RefSeq" id="WP_369939695.1">
    <property type="nucleotide sequence ID" value="NZ_JBCLUF010000001.1"/>
</dbReference>
<keyword evidence="1" id="KW-0812">Transmembrane</keyword>
<dbReference type="EMBL" id="JBCLUF010000001">
    <property type="protein sequence ID" value="MEY8661332.1"/>
    <property type="molecule type" value="Genomic_DNA"/>
</dbReference>
<keyword evidence="3" id="KW-1185">Reference proteome</keyword>
<feature type="transmembrane region" description="Helical" evidence="1">
    <location>
        <begin position="124"/>
        <end position="144"/>
    </location>
</feature>
<organism evidence="2 3">
    <name type="scientific">Ligilactobacillus faecis</name>
    <dbReference type="NCBI Taxonomy" id="762833"/>
    <lineage>
        <taxon>Bacteria</taxon>
        <taxon>Bacillati</taxon>
        <taxon>Bacillota</taxon>
        <taxon>Bacilli</taxon>
        <taxon>Lactobacillales</taxon>
        <taxon>Lactobacillaceae</taxon>
        <taxon>Ligilactobacillus</taxon>
    </lineage>
</organism>
<evidence type="ECO:0000256" key="1">
    <source>
        <dbReference type="SAM" id="Phobius"/>
    </source>
</evidence>
<sequence length="393" mass="45369">MEELMTVRNKLKTKLTERFPELSTWLYLGALSIYILAMSLKGTMLVDFLITQRGIFYLSALPAFLVLLKIVFLDEHDLKDLVIFFLLEVVLFAVGTSADEFLIFYFLFFIVGAQGINIDQILKVFLGVNLFVIGLAFIFSSLGSVKNVIVTRSDSPALRFALGAVYPTDLASRVFFMMMAYAVLKRFKLTVPEYISYVALTLLIYIVTDTRIDLMLMLLLIICIFFYERLNVFLKKLSAQVLSLLSILYIFLIILLGYFYSPQFGLLEKINNFLSGRLFYEHVAFENYNVPILGQFIYQNGFGGGFKVLDYFYLDSSYVRTLMMHGLVVFLLLLVLIYLLFVKFKKVELNYWIICFLLVILTSGIDQHLWNISYNFIFLALFADLLVKKKVTE</sequence>
<accession>A0ABV4DPH3</accession>
<feature type="transmembrane region" description="Helical" evidence="1">
    <location>
        <begin position="54"/>
        <end position="72"/>
    </location>
</feature>